<dbReference type="PANTHER" id="PTHR24078:SF553">
    <property type="entry name" value="DNAJ HOMOLOG SUBFAMILY B MEMBER 5"/>
    <property type="match status" value="1"/>
</dbReference>
<evidence type="ECO:0000256" key="1">
    <source>
        <dbReference type="ARBA" id="ARBA00023186"/>
    </source>
</evidence>
<sequence length="590" mass="64378">MGKDYYKILGVNRDASEDEIKKAYRKQAMIWHPDKNADKPEVAKQKFQDIAEAFEVLHDKDKRAVFDRYGEEGLKQGIPDGTGGQTGGYTFRGNPQDIFEQFFAGFGGGGGLDDIFMHGGMGGPRGRAGSGGMPGFGGFGGSGFGGSPFGARAAPSKPEPHVTQVPVSLEDLYTGFSKKLAVTRKRPTPDGRGVRDDKTVLIIDGQKGWKSGTKVTFENEGDQFPGTEAGDLTFVITEKPHMRFKRDGNTLIYRAAISLRDALCGANIEIITLDGRTIKLNTADSVLSPTSVKYIKGEGMPMSRSPTEKGDMKVEFDIKFPKTLPDATKAQLHGRVIERISAHVFATGSDQAYALDSLRHATTVASPVSSDVEHRRRLSVTGLLLDGTGGEALNKPQGSGLTDAVPLLSSSSSHYRRRSSIALSIEELRDPAVSALVAADELSRVLPRTIVVLQERLSALRIRINNNIFGRHNRALLRQLTRVWKDLSRTVYVIRQETRRAHREAEEGIEDTVEAPTTISEAISVILGLLYKVTETFRELDRAVKGEFTLVPKTIALNKDNVLSVHALLTDALDAFDEATRVVSHTASSK</sequence>
<accession>A0A3P3YMA0</accession>
<dbReference type="PROSITE" id="PS50076">
    <property type="entry name" value="DNAJ_2"/>
    <property type="match status" value="1"/>
</dbReference>
<dbReference type="FunFam" id="2.60.260.20:FF:000006">
    <property type="entry name" value="DnaJ subfamily B member 13"/>
    <property type="match status" value="1"/>
</dbReference>
<dbReference type="FunFam" id="2.60.260.20:FF:000015">
    <property type="entry name" value="Heat shock protein 40"/>
    <property type="match status" value="1"/>
</dbReference>
<dbReference type="Gene3D" id="1.10.287.110">
    <property type="entry name" value="DnaJ domain"/>
    <property type="match status" value="1"/>
</dbReference>
<dbReference type="InterPro" id="IPR051339">
    <property type="entry name" value="DnaJ_subfamily_B"/>
</dbReference>
<dbReference type="AlphaFoldDB" id="A0A3P3YMA0"/>
<dbReference type="SMART" id="SM00271">
    <property type="entry name" value="DnaJ"/>
    <property type="match status" value="1"/>
</dbReference>
<feature type="domain" description="J" evidence="2">
    <location>
        <begin position="4"/>
        <end position="70"/>
    </location>
</feature>
<name>A0A3P3YMA0_PLABS</name>
<dbReference type="InterPro" id="IPR002939">
    <property type="entry name" value="DnaJ_C"/>
</dbReference>
<evidence type="ECO:0000313" key="4">
    <source>
        <dbReference type="Proteomes" id="UP000290189"/>
    </source>
</evidence>
<geneLocation type="mitochondrion" evidence="3"/>
<keyword evidence="3" id="KW-0496">Mitochondrion</keyword>
<dbReference type="InterPro" id="IPR008971">
    <property type="entry name" value="HSP40/DnaJ_pept-bd"/>
</dbReference>
<dbReference type="CDD" id="cd06257">
    <property type="entry name" value="DnaJ"/>
    <property type="match status" value="1"/>
</dbReference>
<dbReference type="InterPro" id="IPR001623">
    <property type="entry name" value="DnaJ_domain"/>
</dbReference>
<dbReference type="Gene3D" id="2.60.260.20">
    <property type="entry name" value="Urease metallochaperone UreE, N-terminal domain"/>
    <property type="match status" value="2"/>
</dbReference>
<dbReference type="GO" id="GO:0005829">
    <property type="term" value="C:cytosol"/>
    <property type="evidence" value="ECO:0007669"/>
    <property type="project" value="TreeGrafter"/>
</dbReference>
<dbReference type="Pfam" id="PF01556">
    <property type="entry name" value="DnaJ_C"/>
    <property type="match status" value="1"/>
</dbReference>
<proteinExistence type="predicted"/>
<dbReference type="GO" id="GO:0006457">
    <property type="term" value="P:protein folding"/>
    <property type="evidence" value="ECO:0007669"/>
    <property type="project" value="InterPro"/>
</dbReference>
<dbReference type="EMBL" id="OVEO01000017">
    <property type="protein sequence ID" value="SPR01304.1"/>
    <property type="molecule type" value="Genomic_DNA"/>
</dbReference>
<dbReference type="PRINTS" id="PR00625">
    <property type="entry name" value="JDOMAIN"/>
</dbReference>
<dbReference type="Pfam" id="PF00226">
    <property type="entry name" value="DnaJ"/>
    <property type="match status" value="1"/>
</dbReference>
<dbReference type="GO" id="GO:0051082">
    <property type="term" value="F:unfolded protein binding"/>
    <property type="evidence" value="ECO:0007669"/>
    <property type="project" value="InterPro"/>
</dbReference>
<dbReference type="SUPFAM" id="SSF46565">
    <property type="entry name" value="Chaperone J-domain"/>
    <property type="match status" value="1"/>
</dbReference>
<dbReference type="Proteomes" id="UP000290189">
    <property type="component" value="Unassembled WGS sequence"/>
</dbReference>
<dbReference type="PANTHER" id="PTHR24078">
    <property type="entry name" value="DNAJ HOMOLOG SUBFAMILY C MEMBER"/>
    <property type="match status" value="1"/>
</dbReference>
<dbReference type="PROSITE" id="PS00636">
    <property type="entry name" value="DNAJ_1"/>
    <property type="match status" value="1"/>
</dbReference>
<dbReference type="InterPro" id="IPR036869">
    <property type="entry name" value="J_dom_sf"/>
</dbReference>
<dbReference type="CDD" id="cd10747">
    <property type="entry name" value="DnaJ_C"/>
    <property type="match status" value="1"/>
</dbReference>
<organism evidence="3 4">
    <name type="scientific">Plasmodiophora brassicae</name>
    <name type="common">Clubroot disease agent</name>
    <dbReference type="NCBI Taxonomy" id="37360"/>
    <lineage>
        <taxon>Eukaryota</taxon>
        <taxon>Sar</taxon>
        <taxon>Rhizaria</taxon>
        <taxon>Endomyxa</taxon>
        <taxon>Phytomyxea</taxon>
        <taxon>Plasmodiophorida</taxon>
        <taxon>Plasmodiophoridae</taxon>
        <taxon>Plasmodiophora</taxon>
    </lineage>
</organism>
<evidence type="ECO:0000313" key="3">
    <source>
        <dbReference type="EMBL" id="SPR01304.1"/>
    </source>
</evidence>
<evidence type="ECO:0000259" key="2">
    <source>
        <dbReference type="PROSITE" id="PS50076"/>
    </source>
</evidence>
<protein>
    <recommendedName>
        <fullName evidence="2">J domain-containing protein</fullName>
    </recommendedName>
</protein>
<dbReference type="GO" id="GO:0051087">
    <property type="term" value="F:protein-folding chaperone binding"/>
    <property type="evidence" value="ECO:0007669"/>
    <property type="project" value="TreeGrafter"/>
</dbReference>
<dbReference type="SUPFAM" id="SSF49493">
    <property type="entry name" value="HSP40/DnaJ peptide-binding domain"/>
    <property type="match status" value="2"/>
</dbReference>
<reference evidence="3 4" key="1">
    <citation type="submission" date="2018-03" db="EMBL/GenBank/DDBJ databases">
        <authorList>
            <person name="Fogelqvist J."/>
        </authorList>
    </citation>
    <scope>NUCLEOTIDE SEQUENCE [LARGE SCALE GENOMIC DNA]</scope>
</reference>
<gene>
    <name evidence="3" type="ORF">PLBR_LOCUS8519</name>
</gene>
<dbReference type="InterPro" id="IPR018253">
    <property type="entry name" value="DnaJ_domain_CS"/>
</dbReference>
<keyword evidence="1" id="KW-0143">Chaperone</keyword>